<name>T0Z867_9ZZZZ</name>
<accession>T0Z867</accession>
<protein>
    <recommendedName>
        <fullName evidence="2">TIGR02757 family protein</fullName>
    </recommendedName>
</protein>
<reference evidence="1" key="2">
    <citation type="journal article" date="2014" name="ISME J.">
        <title>Microbial stratification in low pH oxic and suboxic macroscopic growths along an acid mine drainage.</title>
        <authorList>
            <person name="Mendez-Garcia C."/>
            <person name="Mesa V."/>
            <person name="Sprenger R.R."/>
            <person name="Richter M."/>
            <person name="Diez M.S."/>
            <person name="Solano J."/>
            <person name="Bargiela R."/>
            <person name="Golyshina O.V."/>
            <person name="Manteca A."/>
            <person name="Ramos J.L."/>
            <person name="Gallego J.R."/>
            <person name="Llorente I."/>
            <person name="Martins Dos Santos V.A."/>
            <person name="Jensen O.N."/>
            <person name="Pelaez A.I."/>
            <person name="Sanchez J."/>
            <person name="Ferrer M."/>
        </authorList>
    </citation>
    <scope>NUCLEOTIDE SEQUENCE</scope>
</reference>
<comment type="caution">
    <text evidence="1">The sequence shown here is derived from an EMBL/GenBank/DDBJ whole genome shotgun (WGS) entry which is preliminary data.</text>
</comment>
<dbReference type="EMBL" id="AUZY01008962">
    <property type="protein sequence ID" value="EQD44196.1"/>
    <property type="molecule type" value="Genomic_DNA"/>
</dbReference>
<organism evidence="1">
    <name type="scientific">mine drainage metagenome</name>
    <dbReference type="NCBI Taxonomy" id="410659"/>
    <lineage>
        <taxon>unclassified sequences</taxon>
        <taxon>metagenomes</taxon>
        <taxon>ecological metagenomes</taxon>
    </lineage>
</organism>
<dbReference type="Pfam" id="PF09674">
    <property type="entry name" value="DUF2400"/>
    <property type="match status" value="1"/>
</dbReference>
<evidence type="ECO:0008006" key="2">
    <source>
        <dbReference type="Google" id="ProtNLM"/>
    </source>
</evidence>
<gene>
    <name evidence="1" type="ORF">B1B_13613</name>
</gene>
<evidence type="ECO:0000313" key="1">
    <source>
        <dbReference type="EMBL" id="EQD44196.1"/>
    </source>
</evidence>
<dbReference type="InterPro" id="IPR014127">
    <property type="entry name" value="CHP02757"/>
</dbReference>
<sequence length="121" mass="13936">LLFVRWMVRREPPDLGLWKGVDPAELHIPLDTHVYWIARHLRLTARRTRNWPTVVEITEGLRRLDPTDPIRFDFVLAHTGISGDCPKHRDWEICGRCRVRPDCDLWRGRPGGAGGAGPLRA</sequence>
<proteinExistence type="predicted"/>
<dbReference type="AlphaFoldDB" id="T0Z867"/>
<reference evidence="1" key="1">
    <citation type="submission" date="2013-08" db="EMBL/GenBank/DDBJ databases">
        <authorList>
            <person name="Mendez C."/>
            <person name="Richter M."/>
            <person name="Ferrer M."/>
            <person name="Sanchez J."/>
        </authorList>
    </citation>
    <scope>NUCLEOTIDE SEQUENCE</scope>
</reference>
<feature type="non-terminal residue" evidence="1">
    <location>
        <position position="1"/>
    </location>
</feature>